<feature type="region of interest" description="Disordered" evidence="1">
    <location>
        <begin position="404"/>
        <end position="439"/>
    </location>
</feature>
<dbReference type="KEGG" id="more:E1B28_010955"/>
<feature type="compositionally biased region" description="Basic and acidic residues" evidence="1">
    <location>
        <begin position="884"/>
        <end position="893"/>
    </location>
</feature>
<accession>A0A9P7RTM0</accession>
<dbReference type="Proteomes" id="UP001049176">
    <property type="component" value="Chromosome 7"/>
</dbReference>
<proteinExistence type="predicted"/>
<feature type="compositionally biased region" description="Basic and acidic residues" evidence="1">
    <location>
        <begin position="68"/>
        <end position="81"/>
    </location>
</feature>
<gene>
    <name evidence="2" type="ORF">E1B28_010955</name>
</gene>
<feature type="compositionally biased region" description="Low complexity" evidence="1">
    <location>
        <begin position="948"/>
        <end position="958"/>
    </location>
</feature>
<feature type="region of interest" description="Disordered" evidence="1">
    <location>
        <begin position="1315"/>
        <end position="1342"/>
    </location>
</feature>
<feature type="compositionally biased region" description="Basic and acidic residues" evidence="1">
    <location>
        <begin position="1040"/>
        <end position="1049"/>
    </location>
</feature>
<dbReference type="GeneID" id="66080030"/>
<feature type="region of interest" description="Disordered" evidence="1">
    <location>
        <begin position="28"/>
        <end position="192"/>
    </location>
</feature>
<feature type="region of interest" description="Disordered" evidence="1">
    <location>
        <begin position="213"/>
        <end position="252"/>
    </location>
</feature>
<feature type="region of interest" description="Disordered" evidence="1">
    <location>
        <begin position="1064"/>
        <end position="1083"/>
    </location>
</feature>
<feature type="region of interest" description="Disordered" evidence="1">
    <location>
        <begin position="1008"/>
        <end position="1049"/>
    </location>
</feature>
<feature type="compositionally biased region" description="Basic and acidic residues" evidence="1">
    <location>
        <begin position="902"/>
        <end position="947"/>
    </location>
</feature>
<feature type="compositionally biased region" description="Basic and acidic residues" evidence="1">
    <location>
        <begin position="1169"/>
        <end position="1204"/>
    </location>
</feature>
<keyword evidence="3" id="KW-1185">Reference proteome</keyword>
<feature type="region of interest" description="Disordered" evidence="1">
    <location>
        <begin position="703"/>
        <end position="793"/>
    </location>
</feature>
<feature type="compositionally biased region" description="Polar residues" evidence="1">
    <location>
        <begin position="1331"/>
        <end position="1341"/>
    </location>
</feature>
<feature type="compositionally biased region" description="Low complexity" evidence="1">
    <location>
        <begin position="182"/>
        <end position="191"/>
    </location>
</feature>
<feature type="compositionally biased region" description="Basic and acidic residues" evidence="1">
    <location>
        <begin position="613"/>
        <end position="657"/>
    </location>
</feature>
<feature type="region of interest" description="Disordered" evidence="1">
    <location>
        <begin position="1161"/>
        <end position="1204"/>
    </location>
</feature>
<feature type="compositionally biased region" description="Basic and acidic residues" evidence="1">
    <location>
        <begin position="703"/>
        <end position="712"/>
    </location>
</feature>
<comment type="caution">
    <text evidence="2">The sequence shown here is derived from an EMBL/GenBank/DDBJ whole genome shotgun (WGS) entry which is preliminary data.</text>
</comment>
<organism evidence="2 3">
    <name type="scientific">Marasmius oreades</name>
    <name type="common">fairy-ring Marasmius</name>
    <dbReference type="NCBI Taxonomy" id="181124"/>
    <lineage>
        <taxon>Eukaryota</taxon>
        <taxon>Fungi</taxon>
        <taxon>Dikarya</taxon>
        <taxon>Basidiomycota</taxon>
        <taxon>Agaricomycotina</taxon>
        <taxon>Agaricomycetes</taxon>
        <taxon>Agaricomycetidae</taxon>
        <taxon>Agaricales</taxon>
        <taxon>Marasmiineae</taxon>
        <taxon>Marasmiaceae</taxon>
        <taxon>Marasmius</taxon>
    </lineage>
</organism>
<feature type="compositionally biased region" description="Low complexity" evidence="1">
    <location>
        <begin position="593"/>
        <end position="606"/>
    </location>
</feature>
<evidence type="ECO:0000313" key="2">
    <source>
        <dbReference type="EMBL" id="KAG7089257.1"/>
    </source>
</evidence>
<feature type="compositionally biased region" description="Low complexity" evidence="1">
    <location>
        <begin position="106"/>
        <end position="125"/>
    </location>
</feature>
<feature type="compositionally biased region" description="Acidic residues" evidence="1">
    <location>
        <begin position="56"/>
        <end position="67"/>
    </location>
</feature>
<feature type="compositionally biased region" description="Polar residues" evidence="1">
    <location>
        <begin position="967"/>
        <end position="978"/>
    </location>
</feature>
<feature type="compositionally biased region" description="Acidic residues" evidence="1">
    <location>
        <begin position="170"/>
        <end position="181"/>
    </location>
</feature>
<feature type="compositionally biased region" description="Low complexity" evidence="1">
    <location>
        <begin position="221"/>
        <end position="231"/>
    </location>
</feature>
<feature type="compositionally biased region" description="Basic and acidic residues" evidence="1">
    <location>
        <begin position="782"/>
        <end position="793"/>
    </location>
</feature>
<feature type="region of interest" description="Disordered" evidence="1">
    <location>
        <begin position="592"/>
        <end position="687"/>
    </location>
</feature>
<name>A0A9P7RTM0_9AGAR</name>
<reference evidence="2" key="1">
    <citation type="journal article" date="2021" name="Genome Biol. Evol.">
        <title>The assembled and annotated genome of the fairy-ring fungus Marasmius oreades.</title>
        <authorList>
            <person name="Hiltunen M."/>
            <person name="Ament-Velasquez S.L."/>
            <person name="Johannesson H."/>
        </authorList>
    </citation>
    <scope>NUCLEOTIDE SEQUENCE</scope>
    <source>
        <strain evidence="2">03SP1</strain>
    </source>
</reference>
<feature type="compositionally biased region" description="Low complexity" evidence="1">
    <location>
        <begin position="735"/>
        <end position="776"/>
    </location>
</feature>
<dbReference type="EMBL" id="CM032187">
    <property type="protein sequence ID" value="KAG7089257.1"/>
    <property type="molecule type" value="Genomic_DNA"/>
</dbReference>
<feature type="compositionally biased region" description="Low complexity" evidence="1">
    <location>
        <begin position="1008"/>
        <end position="1019"/>
    </location>
</feature>
<protein>
    <submittedName>
        <fullName evidence="2">Uncharacterized protein</fullName>
    </submittedName>
</protein>
<dbReference type="OrthoDB" id="3357948at2759"/>
<feature type="compositionally biased region" description="Low complexity" evidence="1">
    <location>
        <begin position="36"/>
        <end position="51"/>
    </location>
</feature>
<sequence>MAQPSSPSSLTSPTRRSVWSAYARREEDYETHDMRGFSFGSPTSTSGPSRSLSVSDGDEEGNGEIEEEGHGHRGDGHERGFRGRSLKVVDTTPRPSFATATRSHPSQGSSPTKHPSSSHSSSRSPPIDEVDGSDHDRSVSDEHQHPEELNAASVGDDGTHHHNEYHDQEHDDDEYYYDSSEDCSYTYSDDSGSLDIEVSSAQYDLDGLVEGPAINPRLIPSIHSSSGSRSTSIRRKGSSATESHWSGRSGYGSITDRKGSVVSVWSYVAGSGVEGRQSYYSSGELPPSDNVSATGDSHEEDWRRLLGPAPVANSTLPLSPDSPHFTVPNELIDDASASASSREDAASDYDIPYITQDFDQQPDFVSVASGATGFTSISSPTSSASYPSTGSSLVLHSFSGSSVSGSASGSGSSSTHHYSQSRSTMDSYGSSDRPLPLPPFLQQQLNQQRKKSLPGGLNPNLWELTNKTAFSKSPLSTGIRAKAREQPPSMMSALSTGSLSSSLNFPHDDSFARVLNAWGGKSYRDLRKEWVFRRERSGSFGSSTSSSSSSSRTSRVRGVQLGMAVPSQESWSNYLLGMFVVIREEIGREGVVAASSSPKPLPKSSADIQKLGSNKDLDGENLKSEKSREKGKAKEESLGEGQSERKMGVDTVFDSRNKLKYSKSKSSSHSQAPTLGPTPKSSSQLYGVGKSLQQRIVIRKLNDNVRRSDQTKTKTGLNAVGATFSTPTEDHTIASSRSPTSTSTYSSGLASESPSITVSPPESSSSQSPFTSAPQSITTSSSKDDLPSKEPEMSRSALLHIPSHPLGYDPLHPAVIVHKHSRVAAFSVSRHHRSSGRAGARSRMVIMLAQKSVQEAFTNTETTKKFMETALLMSFDGPKKRREKERAQQKEKNVTGLGSGNEKGKRKDKQREKEKEKGKDKYKDKKDNLRLKIRSEGQIHLSDEDGGKSSMKSGGSSRSRLHFPKSPSKSLGTKSAPANINGEDELDLEHSNAIVSGDHNFLHRRASSSVLPRSPSASVGLTAARGNPLATDDGEQGETENEHISPLRPKYIREHDYYKAYGTLDRHSSLESPPPTRTRRTSNSSLFKRLLPWADTTKVSSGSELTSSVSSHAVVGSSSSLGIMNNAYVPPWMTFLTREQQEQHKRAESAMGTLKTSFENVGLLPTLREGGDREKEKPKERDKEKKERTSLRKPGGKERDRENDVLSTVPHESLFMLLPLWPGETDAYSQHYFPFEMPHVPSEDRMFLLVYYKVLPREMSTMLNPNQRNPQPILDKRNILLPSFHIVARQVPYTELQNSGIRLPDQGLAVSGPLEQAYNTSPKRPKDGLSSAPTSLPSQSRVPLAGVPVRDCLMGSCYSRETGIEFDPEALIELGLCSVLKEDDIPATLPPGMCEEEVERSITVKLSAVGSAVVEMVWAGGLALTSFEPVGEGIRTK</sequence>
<feature type="region of interest" description="Disordered" evidence="1">
    <location>
        <begin position="278"/>
        <end position="300"/>
    </location>
</feature>
<evidence type="ECO:0000313" key="3">
    <source>
        <dbReference type="Proteomes" id="UP001049176"/>
    </source>
</evidence>
<dbReference type="RefSeq" id="XP_043005727.1">
    <property type="nucleotide sequence ID" value="XM_043155943.1"/>
</dbReference>
<feature type="region of interest" description="Disordered" evidence="1">
    <location>
        <begin position="538"/>
        <end position="557"/>
    </location>
</feature>
<feature type="compositionally biased region" description="Low complexity" evidence="1">
    <location>
        <begin position="404"/>
        <end position="423"/>
    </location>
</feature>
<feature type="compositionally biased region" description="Basic and acidic residues" evidence="1">
    <location>
        <begin position="132"/>
        <end position="148"/>
    </location>
</feature>
<feature type="compositionally biased region" description="Basic and acidic residues" evidence="1">
    <location>
        <begin position="157"/>
        <end position="169"/>
    </location>
</feature>
<feature type="region of interest" description="Disordered" evidence="1">
    <location>
        <begin position="873"/>
        <end position="981"/>
    </location>
</feature>
<evidence type="ECO:0000256" key="1">
    <source>
        <dbReference type="SAM" id="MobiDB-lite"/>
    </source>
</evidence>